<keyword evidence="6 9" id="KW-0521">NADP</keyword>
<dbReference type="Pfam" id="PF02781">
    <property type="entry name" value="G6PD_C"/>
    <property type="match status" value="1"/>
</dbReference>
<dbReference type="PRINTS" id="PR00079">
    <property type="entry name" value="G6PDHDRGNASE"/>
</dbReference>
<dbReference type="PIRSF" id="PIRSF000110">
    <property type="entry name" value="G6PD"/>
    <property type="match status" value="1"/>
</dbReference>
<comment type="pathway">
    <text evidence="1 9">Carbohydrate degradation; pentose phosphate pathway; D-ribulose 5-phosphate from D-glucose 6-phosphate (oxidative stage): step 1/3.</text>
</comment>
<evidence type="ECO:0000256" key="3">
    <source>
        <dbReference type="ARBA" id="ARBA00013019"/>
    </source>
</evidence>
<dbReference type="GO" id="GO:0005829">
    <property type="term" value="C:cytosol"/>
    <property type="evidence" value="ECO:0007669"/>
    <property type="project" value="TreeGrafter"/>
</dbReference>
<keyword evidence="8 9" id="KW-0119">Carbohydrate metabolism</keyword>
<name>A0A316TZE1_9BASI</name>
<dbReference type="OrthoDB" id="60984at2759"/>
<organism evidence="12 13">
    <name type="scientific">Pseudomicrostroma glucosiphilum</name>
    <dbReference type="NCBI Taxonomy" id="1684307"/>
    <lineage>
        <taxon>Eukaryota</taxon>
        <taxon>Fungi</taxon>
        <taxon>Dikarya</taxon>
        <taxon>Basidiomycota</taxon>
        <taxon>Ustilaginomycotina</taxon>
        <taxon>Exobasidiomycetes</taxon>
        <taxon>Microstromatales</taxon>
        <taxon>Microstromatales incertae sedis</taxon>
        <taxon>Pseudomicrostroma</taxon>
    </lineage>
</organism>
<dbReference type="GO" id="GO:0006006">
    <property type="term" value="P:glucose metabolic process"/>
    <property type="evidence" value="ECO:0007669"/>
    <property type="project" value="UniProtKB-KW"/>
</dbReference>
<dbReference type="InterPro" id="IPR022675">
    <property type="entry name" value="G6P_DH_C"/>
</dbReference>
<evidence type="ECO:0000256" key="5">
    <source>
        <dbReference type="ARBA" id="ARBA00022526"/>
    </source>
</evidence>
<keyword evidence="5 9" id="KW-0313">Glucose metabolism</keyword>
<dbReference type="InterPro" id="IPR001282">
    <property type="entry name" value="G6P_DH"/>
</dbReference>
<dbReference type="AlphaFoldDB" id="A0A316TZE1"/>
<reference evidence="12 13" key="1">
    <citation type="journal article" date="2018" name="Mol. Biol. Evol.">
        <title>Broad Genomic Sampling Reveals a Smut Pathogenic Ancestry of the Fungal Clade Ustilaginomycotina.</title>
        <authorList>
            <person name="Kijpornyongpan T."/>
            <person name="Mondo S.J."/>
            <person name="Barry K."/>
            <person name="Sandor L."/>
            <person name="Lee J."/>
            <person name="Lipzen A."/>
            <person name="Pangilinan J."/>
            <person name="LaButti K."/>
            <person name="Hainaut M."/>
            <person name="Henrissat B."/>
            <person name="Grigoriev I.V."/>
            <person name="Spatafora J.W."/>
            <person name="Aime M.C."/>
        </authorList>
    </citation>
    <scope>NUCLEOTIDE SEQUENCE [LARGE SCALE GENOMIC DNA]</scope>
    <source>
        <strain evidence="12 13">MCA 4718</strain>
    </source>
</reference>
<proteinExistence type="inferred from homology"/>
<dbReference type="InterPro" id="IPR019796">
    <property type="entry name" value="G6P_DH_AS"/>
</dbReference>
<dbReference type="GO" id="GO:0050661">
    <property type="term" value="F:NADP binding"/>
    <property type="evidence" value="ECO:0007669"/>
    <property type="project" value="InterPro"/>
</dbReference>
<dbReference type="UniPathway" id="UPA00115">
    <property type="reaction ID" value="UER00408"/>
</dbReference>
<dbReference type="EC" id="1.1.1.49" evidence="3 9"/>
<evidence type="ECO:0000313" key="13">
    <source>
        <dbReference type="Proteomes" id="UP000245942"/>
    </source>
</evidence>
<dbReference type="PANTHER" id="PTHR23429:SF0">
    <property type="entry name" value="GLUCOSE-6-PHOSPHATE 1-DEHYDROGENASE"/>
    <property type="match status" value="1"/>
</dbReference>
<dbReference type="Pfam" id="PF00479">
    <property type="entry name" value="G6PD_N"/>
    <property type="match status" value="1"/>
</dbReference>
<dbReference type="RefSeq" id="XP_025345749.1">
    <property type="nucleotide sequence ID" value="XM_025493208.1"/>
</dbReference>
<evidence type="ECO:0000259" key="11">
    <source>
        <dbReference type="Pfam" id="PF02781"/>
    </source>
</evidence>
<dbReference type="GO" id="GO:0009051">
    <property type="term" value="P:pentose-phosphate shunt, oxidative branch"/>
    <property type="evidence" value="ECO:0007669"/>
    <property type="project" value="TreeGrafter"/>
</dbReference>
<dbReference type="Proteomes" id="UP000245942">
    <property type="component" value="Unassembled WGS sequence"/>
</dbReference>
<dbReference type="SUPFAM" id="SSF55347">
    <property type="entry name" value="Glyceraldehyde-3-phosphate dehydrogenase-like, C-terminal domain"/>
    <property type="match status" value="1"/>
</dbReference>
<dbReference type="GO" id="GO:0004345">
    <property type="term" value="F:glucose-6-phosphate dehydrogenase activity"/>
    <property type="evidence" value="ECO:0007669"/>
    <property type="project" value="UniProtKB-EC"/>
</dbReference>
<dbReference type="Gene3D" id="3.40.50.720">
    <property type="entry name" value="NAD(P)-binding Rossmann-like Domain"/>
    <property type="match status" value="1"/>
</dbReference>
<evidence type="ECO:0000313" key="12">
    <source>
        <dbReference type="EMBL" id="PWN18589.1"/>
    </source>
</evidence>
<evidence type="ECO:0000256" key="4">
    <source>
        <dbReference type="ARBA" id="ARBA00020444"/>
    </source>
</evidence>
<dbReference type="PANTHER" id="PTHR23429">
    <property type="entry name" value="GLUCOSE-6-PHOSPHATE 1-DEHYDROGENASE G6PD"/>
    <property type="match status" value="1"/>
</dbReference>
<evidence type="ECO:0000256" key="6">
    <source>
        <dbReference type="ARBA" id="ARBA00022857"/>
    </source>
</evidence>
<dbReference type="Gene3D" id="3.30.360.10">
    <property type="entry name" value="Dihydrodipicolinate Reductase, domain 2"/>
    <property type="match status" value="1"/>
</dbReference>
<keyword evidence="7 9" id="KW-0560">Oxidoreductase</keyword>
<comment type="catalytic activity">
    <reaction evidence="9">
        <text>D-glucose 6-phosphate + NADP(+) = 6-phospho-D-glucono-1,5-lactone + NADPH + H(+)</text>
        <dbReference type="Rhea" id="RHEA:15841"/>
        <dbReference type="ChEBI" id="CHEBI:15378"/>
        <dbReference type="ChEBI" id="CHEBI:57783"/>
        <dbReference type="ChEBI" id="CHEBI:57955"/>
        <dbReference type="ChEBI" id="CHEBI:58349"/>
        <dbReference type="ChEBI" id="CHEBI:61548"/>
        <dbReference type="EC" id="1.1.1.49"/>
    </reaction>
</comment>
<gene>
    <name evidence="12" type="ORF">BCV69DRAFT_284897</name>
</gene>
<evidence type="ECO:0000256" key="7">
    <source>
        <dbReference type="ARBA" id="ARBA00023002"/>
    </source>
</evidence>
<evidence type="ECO:0000256" key="8">
    <source>
        <dbReference type="ARBA" id="ARBA00023277"/>
    </source>
</evidence>
<dbReference type="NCBIfam" id="TIGR00871">
    <property type="entry name" value="zwf"/>
    <property type="match status" value="1"/>
</dbReference>
<dbReference type="HAMAP" id="MF_00966">
    <property type="entry name" value="G6PD"/>
    <property type="match status" value="1"/>
</dbReference>
<dbReference type="InterPro" id="IPR036291">
    <property type="entry name" value="NAD(P)-bd_dom_sf"/>
</dbReference>
<comment type="similarity">
    <text evidence="2 9">Belongs to the glucose-6-phosphate dehydrogenase family.</text>
</comment>
<feature type="domain" description="Glucose-6-phosphate dehydrogenase C-terminal" evidence="11">
    <location>
        <begin position="198"/>
        <end position="481"/>
    </location>
</feature>
<sequence>MPASEVPALQDETIIVVLGASGDLAKKKTFPALFNLFRLNLLPKATRIIGYARTKMDNKGFHEKIADFLKEGDKSESKKAKEEFLKVCTYLPGAYDEDEAFKNLNKEMEKIEKEGSSKTTNRLFYMALPPNVFTVVAGGLKRNCYVEDGNNRIVIEKPFGKDLESSREMMGELKKLWKEEETFRIDHYLGKEMVKNLLMLRFANPFVDSGLNSNLVDNVQITFKEPFGTEGRGGYFDEFGIIRDIQQNHLSQVLSLLTMERPVSFSAEDIRNEKTKVLRYVPPIKEEDVLIGQYAAANGKPGYKDDDTVPKDSNCPTFAALTLWVNSPRWQGVPFILKAGKALDEAKVEIRIQYKEVTKGLFKDVPRNELVIRIQPNESIYLKFNAKKPGLQMESIPTELNMTYKERLEDFRIPEAYEALILDALQGDHSNFVRDDELDVSWAIFTPILHAIDQGKIKNESYEYGSRGPQSLNNFIGRYGYRRDNESYAWPTTSVENVKGKI</sequence>
<evidence type="ECO:0000259" key="10">
    <source>
        <dbReference type="Pfam" id="PF00479"/>
    </source>
</evidence>
<dbReference type="STRING" id="1684307.A0A316TZE1"/>
<dbReference type="GeneID" id="37014942"/>
<evidence type="ECO:0000256" key="9">
    <source>
        <dbReference type="RuleBase" id="RU362120"/>
    </source>
</evidence>
<evidence type="ECO:0000256" key="2">
    <source>
        <dbReference type="ARBA" id="ARBA00009975"/>
    </source>
</evidence>
<comment type="function">
    <text evidence="9">Catalyzes the rate-limiting step of the oxidative pentose-phosphate pathway, which represents a route for the dissimilation of carbohydrates besides glycolysis.</text>
</comment>
<dbReference type="InterPro" id="IPR022674">
    <property type="entry name" value="G6P_DH_NAD-bd"/>
</dbReference>
<dbReference type="SUPFAM" id="SSF51735">
    <property type="entry name" value="NAD(P)-binding Rossmann-fold domains"/>
    <property type="match status" value="1"/>
</dbReference>
<dbReference type="PROSITE" id="PS00069">
    <property type="entry name" value="G6P_DEHYDROGENASE"/>
    <property type="match status" value="1"/>
</dbReference>
<feature type="domain" description="Glucose-6-phosphate dehydrogenase NAD-binding" evidence="10">
    <location>
        <begin position="16"/>
        <end position="196"/>
    </location>
</feature>
<accession>A0A316TZE1</accession>
<evidence type="ECO:0000256" key="1">
    <source>
        <dbReference type="ARBA" id="ARBA00004937"/>
    </source>
</evidence>
<dbReference type="EMBL" id="KZ819335">
    <property type="protein sequence ID" value="PWN18589.1"/>
    <property type="molecule type" value="Genomic_DNA"/>
</dbReference>
<keyword evidence="13" id="KW-1185">Reference proteome</keyword>
<protein>
    <recommendedName>
        <fullName evidence="4 9">Glucose-6-phosphate 1-dehydrogenase</fullName>
        <ecNumber evidence="3 9">1.1.1.49</ecNumber>
    </recommendedName>
</protein>